<dbReference type="EMBL" id="AWXZ01000039">
    <property type="protein sequence ID" value="ESR23062.1"/>
    <property type="molecule type" value="Genomic_DNA"/>
</dbReference>
<dbReference type="Pfam" id="PF00196">
    <property type="entry name" value="GerE"/>
    <property type="match status" value="1"/>
</dbReference>
<evidence type="ECO:0000259" key="4">
    <source>
        <dbReference type="PROSITE" id="PS50043"/>
    </source>
</evidence>
<sequence length="69" mass="7668">MRETEILALAASGLPNKAIALKLKIAENTVKIHMHNIISKLGVFNRTGAAAKYRGEADDRSDDRETFER</sequence>
<comment type="caution">
    <text evidence="5">The sequence shown here is derived from an EMBL/GenBank/DDBJ whole genome shotgun (WGS) entry which is preliminary data.</text>
</comment>
<dbReference type="OrthoDB" id="7826527at2"/>
<dbReference type="PROSITE" id="PS00622">
    <property type="entry name" value="HTH_LUXR_1"/>
    <property type="match status" value="1"/>
</dbReference>
<evidence type="ECO:0000256" key="2">
    <source>
        <dbReference type="ARBA" id="ARBA00023125"/>
    </source>
</evidence>
<gene>
    <name evidence="5" type="ORF">N177_3130</name>
</gene>
<dbReference type="PANTHER" id="PTHR44688:SF16">
    <property type="entry name" value="DNA-BINDING TRANSCRIPTIONAL ACTIVATOR DEVR_DOSR"/>
    <property type="match status" value="1"/>
</dbReference>
<evidence type="ECO:0000256" key="1">
    <source>
        <dbReference type="ARBA" id="ARBA00023015"/>
    </source>
</evidence>
<name>V4QTI0_9HYPH</name>
<keyword evidence="2" id="KW-0238">DNA-binding</keyword>
<dbReference type="Proteomes" id="UP000017819">
    <property type="component" value="Unassembled WGS sequence"/>
</dbReference>
<keyword evidence="1" id="KW-0805">Transcription regulation</keyword>
<dbReference type="PRINTS" id="PR00038">
    <property type="entry name" value="HTHLUXR"/>
</dbReference>
<dbReference type="PROSITE" id="PS50043">
    <property type="entry name" value="HTH_LUXR_2"/>
    <property type="match status" value="1"/>
</dbReference>
<keyword evidence="3" id="KW-0804">Transcription</keyword>
<dbReference type="PANTHER" id="PTHR44688">
    <property type="entry name" value="DNA-BINDING TRANSCRIPTIONAL ACTIVATOR DEVR_DOSR"/>
    <property type="match status" value="1"/>
</dbReference>
<dbReference type="InterPro" id="IPR036388">
    <property type="entry name" value="WH-like_DNA-bd_sf"/>
</dbReference>
<dbReference type="eggNOG" id="COG2197">
    <property type="taxonomic scope" value="Bacteria"/>
</dbReference>
<dbReference type="Gene3D" id="1.10.10.10">
    <property type="entry name" value="Winged helix-like DNA-binding domain superfamily/Winged helix DNA-binding domain"/>
    <property type="match status" value="1"/>
</dbReference>
<protein>
    <recommendedName>
        <fullName evidence="4">HTH luxR-type domain-containing protein</fullName>
    </recommendedName>
</protein>
<evidence type="ECO:0000256" key="3">
    <source>
        <dbReference type="ARBA" id="ARBA00023163"/>
    </source>
</evidence>
<dbReference type="SUPFAM" id="SSF46894">
    <property type="entry name" value="C-terminal effector domain of the bipartite response regulators"/>
    <property type="match status" value="1"/>
</dbReference>
<dbReference type="AlphaFoldDB" id="V4QTI0"/>
<organism evidence="5 6">
    <name type="scientific">Lutibaculum baratangense AMV1</name>
    <dbReference type="NCBI Taxonomy" id="631454"/>
    <lineage>
        <taxon>Bacteria</taxon>
        <taxon>Pseudomonadati</taxon>
        <taxon>Pseudomonadota</taxon>
        <taxon>Alphaproteobacteria</taxon>
        <taxon>Hyphomicrobiales</taxon>
        <taxon>Tepidamorphaceae</taxon>
        <taxon>Lutibaculum</taxon>
    </lineage>
</organism>
<dbReference type="GO" id="GO:0003677">
    <property type="term" value="F:DNA binding"/>
    <property type="evidence" value="ECO:0007669"/>
    <property type="project" value="UniProtKB-KW"/>
</dbReference>
<dbReference type="CDD" id="cd06170">
    <property type="entry name" value="LuxR_C_like"/>
    <property type="match status" value="1"/>
</dbReference>
<proteinExistence type="predicted"/>
<accession>V4QTI0</accession>
<reference evidence="5 6" key="1">
    <citation type="journal article" date="2014" name="Genome Announc.">
        <title>Draft Genome Sequence of Lutibaculum baratangense Strain AMV1T, Isolated from a Mud Volcano in Andamans, India.</title>
        <authorList>
            <person name="Singh A."/>
            <person name="Sreenivas A."/>
            <person name="Sathyanarayana Reddy G."/>
            <person name="Pinnaka A.K."/>
            <person name="Shivaji S."/>
        </authorList>
    </citation>
    <scope>NUCLEOTIDE SEQUENCE [LARGE SCALE GENOMIC DNA]</scope>
    <source>
        <strain evidence="5 6">AMV1</strain>
    </source>
</reference>
<dbReference type="STRING" id="631454.N177_3130"/>
<dbReference type="InterPro" id="IPR000792">
    <property type="entry name" value="Tscrpt_reg_LuxR_C"/>
</dbReference>
<dbReference type="SMART" id="SM00421">
    <property type="entry name" value="HTH_LUXR"/>
    <property type="match status" value="1"/>
</dbReference>
<dbReference type="InterPro" id="IPR016032">
    <property type="entry name" value="Sig_transdc_resp-reg_C-effctor"/>
</dbReference>
<feature type="domain" description="HTH luxR-type" evidence="4">
    <location>
        <begin position="1"/>
        <end position="57"/>
    </location>
</feature>
<dbReference type="GO" id="GO:0006355">
    <property type="term" value="P:regulation of DNA-templated transcription"/>
    <property type="evidence" value="ECO:0007669"/>
    <property type="project" value="InterPro"/>
</dbReference>
<evidence type="ECO:0000313" key="6">
    <source>
        <dbReference type="Proteomes" id="UP000017819"/>
    </source>
</evidence>
<dbReference type="RefSeq" id="WP_023433249.1">
    <property type="nucleotide sequence ID" value="NZ_AWXZ01000039.1"/>
</dbReference>
<evidence type="ECO:0000313" key="5">
    <source>
        <dbReference type="EMBL" id="ESR23062.1"/>
    </source>
</evidence>
<keyword evidence="6" id="KW-1185">Reference proteome</keyword>